<dbReference type="Pfam" id="PF09617">
    <property type="entry name" value="Cas_GSU0053"/>
    <property type="match status" value="1"/>
</dbReference>
<evidence type="ECO:0000313" key="2">
    <source>
        <dbReference type="Proteomes" id="UP000193866"/>
    </source>
</evidence>
<dbReference type="OrthoDB" id="190628at2"/>
<reference evidence="1 2" key="1">
    <citation type="submission" date="2016-01" db="EMBL/GenBank/DDBJ databases">
        <title>The new phylogeny of the genus Mycobacterium.</title>
        <authorList>
            <person name="Tarcisio F."/>
            <person name="Conor M."/>
            <person name="Antonella G."/>
            <person name="Elisabetta G."/>
            <person name="Giulia F.S."/>
            <person name="Sara T."/>
            <person name="Anna F."/>
            <person name="Clotilde B."/>
            <person name="Roberto B."/>
            <person name="Veronica D.S."/>
            <person name="Fabio R."/>
            <person name="Monica P."/>
            <person name="Olivier J."/>
            <person name="Enrico T."/>
            <person name="Nicola S."/>
        </authorList>
    </citation>
    <scope>NUCLEOTIDE SEQUENCE [LARGE SCALE GENOMIC DNA]</scope>
    <source>
        <strain evidence="1 2">DSM 45394</strain>
    </source>
</reference>
<organism evidence="1 2">
    <name type="scientific">Mycolicibacter longobardus</name>
    <dbReference type="NCBI Taxonomy" id="1108812"/>
    <lineage>
        <taxon>Bacteria</taxon>
        <taxon>Bacillati</taxon>
        <taxon>Actinomycetota</taxon>
        <taxon>Actinomycetes</taxon>
        <taxon>Mycobacteriales</taxon>
        <taxon>Mycobacteriaceae</taxon>
        <taxon>Mycolicibacter</taxon>
    </lineage>
</organism>
<comment type="caution">
    <text evidence="1">The sequence shown here is derived from an EMBL/GenBank/DDBJ whole genome shotgun (WGS) entry which is preliminary data.</text>
</comment>
<gene>
    <name evidence="1" type="ORF">AWC16_10830</name>
</gene>
<accession>A0A1X1YKH9</accession>
<proteinExistence type="predicted"/>
<dbReference type="Proteomes" id="UP000193866">
    <property type="component" value="Unassembled WGS sequence"/>
</dbReference>
<dbReference type="InterPro" id="IPR013403">
    <property type="entry name" value="CRISPR-assoc_prot_Csb1/Cas7u"/>
</dbReference>
<name>A0A1X1YKH9_9MYCO</name>
<dbReference type="EMBL" id="LQPG01000017">
    <property type="protein sequence ID" value="ORW11572.1"/>
    <property type="molecule type" value="Genomic_DNA"/>
</dbReference>
<dbReference type="NCBIfam" id="TIGR02570">
    <property type="entry name" value="cas7_GSU0053"/>
    <property type="match status" value="1"/>
</dbReference>
<protein>
    <submittedName>
        <fullName evidence="1">CRISPR-associated protein</fullName>
    </submittedName>
</protein>
<evidence type="ECO:0000313" key="1">
    <source>
        <dbReference type="EMBL" id="ORW11572.1"/>
    </source>
</evidence>
<dbReference type="RefSeq" id="WP_085264485.1">
    <property type="nucleotide sequence ID" value="NZ_JACKVG010000012.1"/>
</dbReference>
<dbReference type="AlphaFoldDB" id="A0A1X1YKH9"/>
<keyword evidence="2" id="KW-1185">Reference proteome</keyword>
<dbReference type="STRING" id="1108812.AWC16_10830"/>
<sequence length="404" mass="42947">MDTLDFGLLLAACRPGGAATLSSVTELVAAEGPHGGIAPARFVPARGSGATFCYELRFIDDQPANCVLVDGKASQLNRVEDEIVKAISDGIEPLSLTPRIVVEYADGRSASDLQLPHRLYDAHIRAGHVNGTSVTENSTYRAARDATPLNVRPILELAPAALVLGGWDSTRRARQGRYRSALTGEIIGELADQSAPDVNEIQPPRRGGARSDSIAPSVRLTGAQLEELLVDQEAELSTKTVEGIRSDIDKAKNRRISASKLGLGSIPPSLDGLGLVSCRRIIRSHVLSFAALRQMRFEAGPDGDAACRALLAAFALAGLARANAELNLRANCNLREAGVPKTELDARYGQVMTLAPIDIHTADALLGEAIEQARARAGIRWEGQVFAVTGNEIVVDNADAEAEE</sequence>